<accession>A0A7Z0DB66</accession>
<dbReference type="RefSeq" id="WP_179445845.1">
    <property type="nucleotide sequence ID" value="NZ_JACBZS010000001.1"/>
</dbReference>
<sequence length="103" mass="11667">MTTLGPLFLLGTVINVVLWVFTALLLARMVLSWMPIVVQGWNPRGAVLVFAEAVYTVTDPPLRLFRKFLPPVRVGQVSFDLAFLGLWFAVILLRVLNEQLLMR</sequence>
<keyword evidence="1" id="KW-0812">Transmembrane</keyword>
<keyword evidence="1" id="KW-1133">Transmembrane helix</keyword>
<protein>
    <submittedName>
        <fullName evidence="2">YggT family protein</fullName>
    </submittedName>
</protein>
<evidence type="ECO:0000256" key="1">
    <source>
        <dbReference type="SAM" id="Phobius"/>
    </source>
</evidence>
<dbReference type="InterPro" id="IPR003425">
    <property type="entry name" value="CCB3/YggT"/>
</dbReference>
<dbReference type="Proteomes" id="UP000527616">
    <property type="component" value="Unassembled WGS sequence"/>
</dbReference>
<evidence type="ECO:0000313" key="2">
    <source>
        <dbReference type="EMBL" id="NYI72106.1"/>
    </source>
</evidence>
<gene>
    <name evidence="2" type="ORF">GGQ54_002666</name>
</gene>
<evidence type="ECO:0000313" key="3">
    <source>
        <dbReference type="Proteomes" id="UP000527616"/>
    </source>
</evidence>
<feature type="transmembrane region" description="Helical" evidence="1">
    <location>
        <begin position="77"/>
        <end position="96"/>
    </location>
</feature>
<dbReference type="EMBL" id="JACBZS010000001">
    <property type="protein sequence ID" value="NYI72106.1"/>
    <property type="molecule type" value="Genomic_DNA"/>
</dbReference>
<comment type="caution">
    <text evidence="2">The sequence shown here is derived from an EMBL/GenBank/DDBJ whole genome shotgun (WGS) entry which is preliminary data.</text>
</comment>
<dbReference type="AlphaFoldDB" id="A0A7Z0DB66"/>
<keyword evidence="3" id="KW-1185">Reference proteome</keyword>
<feature type="transmembrane region" description="Helical" evidence="1">
    <location>
        <begin position="7"/>
        <end position="31"/>
    </location>
</feature>
<keyword evidence="1" id="KW-0472">Membrane</keyword>
<reference evidence="2 3" key="1">
    <citation type="submission" date="2020-07" db="EMBL/GenBank/DDBJ databases">
        <title>Sequencing the genomes of 1000 actinobacteria strains.</title>
        <authorList>
            <person name="Klenk H.-P."/>
        </authorList>
    </citation>
    <scope>NUCLEOTIDE SEQUENCE [LARGE SCALE GENOMIC DNA]</scope>
    <source>
        <strain evidence="2 3">DSM 103164</strain>
    </source>
</reference>
<dbReference type="GO" id="GO:0016020">
    <property type="term" value="C:membrane"/>
    <property type="evidence" value="ECO:0007669"/>
    <property type="project" value="InterPro"/>
</dbReference>
<name>A0A7Z0DB66_9ACTN</name>
<proteinExistence type="predicted"/>
<organism evidence="2 3">
    <name type="scientific">Naumannella cuiyingiana</name>
    <dbReference type="NCBI Taxonomy" id="1347891"/>
    <lineage>
        <taxon>Bacteria</taxon>
        <taxon>Bacillati</taxon>
        <taxon>Actinomycetota</taxon>
        <taxon>Actinomycetes</taxon>
        <taxon>Propionibacteriales</taxon>
        <taxon>Propionibacteriaceae</taxon>
        <taxon>Naumannella</taxon>
    </lineage>
</organism>
<dbReference type="Pfam" id="PF02325">
    <property type="entry name" value="CCB3_YggT"/>
    <property type="match status" value="1"/>
</dbReference>